<feature type="domain" description="Outer membrane protein beta-barrel" evidence="9">
    <location>
        <begin position="590"/>
        <end position="952"/>
    </location>
</feature>
<evidence type="ECO:0000256" key="2">
    <source>
        <dbReference type="ARBA" id="ARBA00022448"/>
    </source>
</evidence>
<dbReference type="SUPFAM" id="SSF49464">
    <property type="entry name" value="Carboxypeptidase regulatory domain-like"/>
    <property type="match status" value="1"/>
</dbReference>
<dbReference type="AlphaFoldDB" id="A0A2T0MFD6"/>
<proteinExistence type="inferred from homology"/>
<evidence type="ECO:0000256" key="6">
    <source>
        <dbReference type="ARBA" id="ARBA00023237"/>
    </source>
</evidence>
<keyword evidence="5 7" id="KW-0472">Membrane</keyword>
<dbReference type="InterPro" id="IPR041700">
    <property type="entry name" value="OMP_b-brl_3"/>
</dbReference>
<dbReference type="GO" id="GO:0009279">
    <property type="term" value="C:cell outer membrane"/>
    <property type="evidence" value="ECO:0007669"/>
    <property type="project" value="UniProtKB-SubCell"/>
</dbReference>
<dbReference type="Pfam" id="PF14905">
    <property type="entry name" value="OMP_b-brl_3"/>
    <property type="match status" value="1"/>
</dbReference>
<feature type="domain" description="TonB-dependent receptor plug" evidence="8">
    <location>
        <begin position="144"/>
        <end position="248"/>
    </location>
</feature>
<dbReference type="InterPro" id="IPR039426">
    <property type="entry name" value="TonB-dep_rcpt-like"/>
</dbReference>
<dbReference type="InterPro" id="IPR036942">
    <property type="entry name" value="Beta-barrel_TonB_sf"/>
</dbReference>
<gene>
    <name evidence="10" type="ORF">CLV81_0283</name>
</gene>
<evidence type="ECO:0000313" key="11">
    <source>
        <dbReference type="Proteomes" id="UP000237640"/>
    </source>
</evidence>
<dbReference type="RefSeq" id="WP_158259054.1">
    <property type="nucleotide sequence ID" value="NZ_PVYX01000001.1"/>
</dbReference>
<accession>A0A2T0MFD6</accession>
<dbReference type="PANTHER" id="PTHR40980">
    <property type="entry name" value="PLUG DOMAIN-CONTAINING PROTEIN"/>
    <property type="match status" value="1"/>
</dbReference>
<dbReference type="CDD" id="cd01347">
    <property type="entry name" value="ligand_gated_channel"/>
    <property type="match status" value="1"/>
</dbReference>
<protein>
    <submittedName>
        <fullName evidence="10">TonB-dependent receptor</fullName>
    </submittedName>
</protein>
<reference evidence="10 11" key="1">
    <citation type="submission" date="2018-03" db="EMBL/GenBank/DDBJ databases">
        <title>Genomic Encyclopedia of Archaeal and Bacterial Type Strains, Phase II (KMG-II): from individual species to whole genera.</title>
        <authorList>
            <person name="Goeker M."/>
        </authorList>
    </citation>
    <scope>NUCLEOTIDE SEQUENCE [LARGE SCALE GENOMIC DNA]</scope>
    <source>
        <strain evidence="10 11">DSM 25027</strain>
    </source>
</reference>
<dbReference type="Gene3D" id="2.60.40.1120">
    <property type="entry name" value="Carboxypeptidase-like, regulatory domain"/>
    <property type="match status" value="1"/>
</dbReference>
<evidence type="ECO:0000256" key="1">
    <source>
        <dbReference type="ARBA" id="ARBA00004571"/>
    </source>
</evidence>
<evidence type="ECO:0000256" key="5">
    <source>
        <dbReference type="ARBA" id="ARBA00023136"/>
    </source>
</evidence>
<dbReference type="InterPro" id="IPR012910">
    <property type="entry name" value="Plug_dom"/>
</dbReference>
<dbReference type="OrthoDB" id="8727862at2"/>
<dbReference type="Gene3D" id="2.170.130.10">
    <property type="entry name" value="TonB-dependent receptor, plug domain"/>
    <property type="match status" value="1"/>
</dbReference>
<dbReference type="InterPro" id="IPR008969">
    <property type="entry name" value="CarboxyPept-like_regulatory"/>
</dbReference>
<comment type="caution">
    <text evidence="10">The sequence shown here is derived from an EMBL/GenBank/DDBJ whole genome shotgun (WGS) entry which is preliminary data.</text>
</comment>
<dbReference type="NCBIfam" id="TIGR01782">
    <property type="entry name" value="TonB-Xanth-Caul"/>
    <property type="match status" value="1"/>
</dbReference>
<dbReference type="InterPro" id="IPR010104">
    <property type="entry name" value="TonB_rcpt_bac"/>
</dbReference>
<evidence type="ECO:0000313" key="10">
    <source>
        <dbReference type="EMBL" id="PRX56288.1"/>
    </source>
</evidence>
<dbReference type="Proteomes" id="UP000237640">
    <property type="component" value="Unassembled WGS sequence"/>
</dbReference>
<evidence type="ECO:0000256" key="7">
    <source>
        <dbReference type="PROSITE-ProRule" id="PRU01360"/>
    </source>
</evidence>
<dbReference type="EMBL" id="PVYX01000001">
    <property type="protein sequence ID" value="PRX56288.1"/>
    <property type="molecule type" value="Genomic_DNA"/>
</dbReference>
<keyword evidence="2 7" id="KW-0813">Transport</keyword>
<keyword evidence="11" id="KW-1185">Reference proteome</keyword>
<keyword evidence="3 7" id="KW-1134">Transmembrane beta strand</keyword>
<dbReference type="PANTHER" id="PTHR40980:SF4">
    <property type="entry name" value="TONB-DEPENDENT RECEPTOR-LIKE BETA-BARREL DOMAIN-CONTAINING PROTEIN"/>
    <property type="match status" value="1"/>
</dbReference>
<comment type="subcellular location">
    <subcellularLocation>
        <location evidence="1 7">Cell outer membrane</location>
        <topology evidence="1 7">Multi-pass membrane protein</topology>
    </subcellularLocation>
</comment>
<evidence type="ECO:0000256" key="3">
    <source>
        <dbReference type="ARBA" id="ARBA00022452"/>
    </source>
</evidence>
<sequence>MLTIRKTIVPIWFLCFGFVLSWGNEPVKISSRHEAFQSFGAVSGRVLGEAGEPLPGASVVIRQLVIGTSSSLEGLFNLPRVPYGSHEIEVSYIGFEPYRTTIEVNSSSLSLGDIVLQPSVNTLGEVIVTGSLEGQQRAFNQQKNADNIKTIVSADLIGRFPDINVGEAMQRVSGVTIERDNGEGSIVKIRGTPQNFTTVSINGEQIPTTDEGGGRTEGLALISADQLASMEVSKAITPEMDGDAVGGAINLITPTAASAKGRIKGSIGGGYNDLFQRGSQIVRLKYDRRFADNKFGILFGGSYYNTVNGEERFEATYRNRRIGSEDDPNSFRANVIDDYRLRPLLNERTRIGVNATFDYRFNDNSQVIFKAIYNKLEDESLRRRIRFRPRNNYNDPLNPDIAGPDNDVRVRRDINDRVIDRENITITFDGKHPLGTFGQLDYGINYTRSERVLRSDRFVFRERDLTLQLTRDGDFTLFSSPDFDFEDYAAYDFNSFQQDKPILNRGDNTVAKINLTVPFNLGKNAGEFKTGGKYRDLDNIRRRNTIEYNEFNGPYNLTQVFDNNESSIFDGRYQMGRFPDPQRAMQHFVDNQAAYQIDENASRINSESFFFDAGEDVYAAYFQGKLQFNKFRVLAGVRYEKTDVNYDALRLEIEPPAQDGAPAVPISSEPVSGSNSYDFFLPMVHLRYELNDRTNLRFAYTQSYARPELQDLVPSQNINFADQLLTTGNPELLPASADNLDLLFESYLKGAGVISGGVFYKRIENFIFDQISNVDFNNDVFLQTEPINGDEAELLGVELNFTKKLDFLPGFLSGLGVFLNYTWVDSNSSFEFFDEDTEETLVRDDVSFVGQADNTWNAALSYDLGGFSARASLNYNGRSLLSFSDDPEQDFFLEERYQLDVNASQKISDNLTVFVEFVNLTNEPNLEFQSVRSQVTNYEIYDWSARFGLNFKF</sequence>
<evidence type="ECO:0000259" key="9">
    <source>
        <dbReference type="Pfam" id="PF14905"/>
    </source>
</evidence>
<comment type="similarity">
    <text evidence="7">Belongs to the TonB-dependent receptor family.</text>
</comment>
<dbReference type="Pfam" id="PF13715">
    <property type="entry name" value="CarbopepD_reg_2"/>
    <property type="match status" value="1"/>
</dbReference>
<name>A0A2T0MFD6_9FLAO</name>
<keyword evidence="4 7" id="KW-0812">Transmembrane</keyword>
<organism evidence="10 11">
    <name type="scientific">Flagellimonas meridianipacifica</name>
    <dbReference type="NCBI Taxonomy" id="1080225"/>
    <lineage>
        <taxon>Bacteria</taxon>
        <taxon>Pseudomonadati</taxon>
        <taxon>Bacteroidota</taxon>
        <taxon>Flavobacteriia</taxon>
        <taxon>Flavobacteriales</taxon>
        <taxon>Flavobacteriaceae</taxon>
        <taxon>Flagellimonas</taxon>
    </lineage>
</organism>
<evidence type="ECO:0000256" key="4">
    <source>
        <dbReference type="ARBA" id="ARBA00022692"/>
    </source>
</evidence>
<dbReference type="SUPFAM" id="SSF56935">
    <property type="entry name" value="Porins"/>
    <property type="match status" value="1"/>
</dbReference>
<dbReference type="Gene3D" id="2.40.170.20">
    <property type="entry name" value="TonB-dependent receptor, beta-barrel domain"/>
    <property type="match status" value="1"/>
</dbReference>
<evidence type="ECO:0000259" key="8">
    <source>
        <dbReference type="Pfam" id="PF07715"/>
    </source>
</evidence>
<dbReference type="Pfam" id="PF07715">
    <property type="entry name" value="Plug"/>
    <property type="match status" value="1"/>
</dbReference>
<keyword evidence="6 7" id="KW-0998">Cell outer membrane</keyword>
<dbReference type="PROSITE" id="PS52016">
    <property type="entry name" value="TONB_DEPENDENT_REC_3"/>
    <property type="match status" value="1"/>
</dbReference>
<dbReference type="InterPro" id="IPR037066">
    <property type="entry name" value="Plug_dom_sf"/>
</dbReference>
<keyword evidence="10" id="KW-0675">Receptor</keyword>